<organism evidence="1 2">
    <name type="scientific">Fraxinus pennsylvanica</name>
    <dbReference type="NCBI Taxonomy" id="56036"/>
    <lineage>
        <taxon>Eukaryota</taxon>
        <taxon>Viridiplantae</taxon>
        <taxon>Streptophyta</taxon>
        <taxon>Embryophyta</taxon>
        <taxon>Tracheophyta</taxon>
        <taxon>Spermatophyta</taxon>
        <taxon>Magnoliopsida</taxon>
        <taxon>eudicotyledons</taxon>
        <taxon>Gunneridae</taxon>
        <taxon>Pentapetalae</taxon>
        <taxon>asterids</taxon>
        <taxon>lamiids</taxon>
        <taxon>Lamiales</taxon>
        <taxon>Oleaceae</taxon>
        <taxon>Oleeae</taxon>
        <taxon>Fraxinus</taxon>
    </lineage>
</organism>
<dbReference type="Pfam" id="PF03242">
    <property type="entry name" value="LEA_3a"/>
    <property type="match status" value="1"/>
</dbReference>
<proteinExistence type="predicted"/>
<reference evidence="1" key="1">
    <citation type="submission" date="2023-05" db="EMBL/GenBank/DDBJ databases">
        <authorList>
            <person name="Huff M."/>
        </authorList>
    </citation>
    <scope>NUCLEOTIDE SEQUENCE</scope>
</reference>
<evidence type="ECO:0000313" key="1">
    <source>
        <dbReference type="EMBL" id="CAI9769988.1"/>
    </source>
</evidence>
<protein>
    <recommendedName>
        <fullName evidence="3">Late embryogenesis abundant protein</fullName>
    </recommendedName>
</protein>
<accession>A0AAD1ZHT3</accession>
<dbReference type="InterPro" id="IPR004926">
    <property type="entry name" value="LEA_3a"/>
</dbReference>
<sequence length="102" mass="11960">MARTGIKNVKPLLLIRPFAMLQRQEVVRCISTSNHRENRREVISKKREEDEECWMPDPRTGIYYPKGHEGVMDDIPSNAATFEKVFWFRNQDGVDKPDPIDN</sequence>
<keyword evidence="2" id="KW-1185">Reference proteome</keyword>
<dbReference type="PANTHER" id="PTHR35109:SF1">
    <property type="entry name" value="GLUTAMATE RACEMASE"/>
    <property type="match status" value="1"/>
</dbReference>
<dbReference type="PANTHER" id="PTHR35109">
    <property type="entry name" value="GLUTAMATE RACEMASE"/>
    <property type="match status" value="1"/>
</dbReference>
<dbReference type="AlphaFoldDB" id="A0AAD1ZHT3"/>
<dbReference type="Proteomes" id="UP000834106">
    <property type="component" value="Chromosome 10"/>
</dbReference>
<evidence type="ECO:0008006" key="3">
    <source>
        <dbReference type="Google" id="ProtNLM"/>
    </source>
</evidence>
<evidence type="ECO:0000313" key="2">
    <source>
        <dbReference type="Proteomes" id="UP000834106"/>
    </source>
</evidence>
<dbReference type="EMBL" id="OU503045">
    <property type="protein sequence ID" value="CAI9769988.1"/>
    <property type="molecule type" value="Genomic_DNA"/>
</dbReference>
<gene>
    <name evidence="1" type="ORF">FPE_LOCUS16302</name>
</gene>
<name>A0AAD1ZHT3_9LAMI</name>